<feature type="compositionally biased region" description="Basic and acidic residues" evidence="1">
    <location>
        <begin position="49"/>
        <end position="62"/>
    </location>
</feature>
<name>A0A9P6Q4P3_9FUNG</name>
<dbReference type="Proteomes" id="UP000807716">
    <property type="component" value="Unassembled WGS sequence"/>
</dbReference>
<feature type="region of interest" description="Disordered" evidence="1">
    <location>
        <begin position="1"/>
        <end position="62"/>
    </location>
</feature>
<comment type="caution">
    <text evidence="2">The sequence shown here is derived from an EMBL/GenBank/DDBJ whole genome shotgun (WGS) entry which is preliminary data.</text>
</comment>
<sequence length="269" mass="30139">MERMLQDELAQDDVPSRVQADLSKDVCAGSRSQGVSSTSETNLPEVSSDLDRSIDGEGPRSEYLRHTYPQTECDLFLESLGWRVSHRLSDSKLKMNATCLRMNDQRDEAFEALESIKDRKKRVMFATLIEHLPLDKESRVAEETFVATPNTECTTQKDQGMRPDRPDIVAKISGRELLIGEVTGPSQKSYSAKNAWDLYRLARFGKSLLGDNPFAPLVQIVHTKGVYMRLTIKARGMFLLERVGTFVIPTSVDMLPSLLGTIQTLNAAK</sequence>
<evidence type="ECO:0000313" key="2">
    <source>
        <dbReference type="EMBL" id="KAG0258028.1"/>
    </source>
</evidence>
<organism evidence="2 3">
    <name type="scientific">Actinomortierella ambigua</name>
    <dbReference type="NCBI Taxonomy" id="1343610"/>
    <lineage>
        <taxon>Eukaryota</taxon>
        <taxon>Fungi</taxon>
        <taxon>Fungi incertae sedis</taxon>
        <taxon>Mucoromycota</taxon>
        <taxon>Mortierellomycotina</taxon>
        <taxon>Mortierellomycetes</taxon>
        <taxon>Mortierellales</taxon>
        <taxon>Mortierellaceae</taxon>
        <taxon>Actinomortierella</taxon>
    </lineage>
</organism>
<reference evidence="2" key="1">
    <citation type="journal article" date="2020" name="Fungal Divers.">
        <title>Resolving the Mortierellaceae phylogeny through synthesis of multi-gene phylogenetics and phylogenomics.</title>
        <authorList>
            <person name="Vandepol N."/>
            <person name="Liber J."/>
            <person name="Desiro A."/>
            <person name="Na H."/>
            <person name="Kennedy M."/>
            <person name="Barry K."/>
            <person name="Grigoriev I.V."/>
            <person name="Miller A.N."/>
            <person name="O'Donnell K."/>
            <person name="Stajich J.E."/>
            <person name="Bonito G."/>
        </authorList>
    </citation>
    <scope>NUCLEOTIDE SEQUENCE</scope>
    <source>
        <strain evidence="2">BC1065</strain>
    </source>
</reference>
<feature type="compositionally biased region" description="Polar residues" evidence="1">
    <location>
        <begin position="30"/>
        <end position="45"/>
    </location>
</feature>
<gene>
    <name evidence="2" type="ORF">DFQ27_004827</name>
</gene>
<proteinExistence type="predicted"/>
<evidence type="ECO:0000313" key="3">
    <source>
        <dbReference type="Proteomes" id="UP000807716"/>
    </source>
</evidence>
<dbReference type="OrthoDB" id="2414251at2759"/>
<accession>A0A9P6Q4P3</accession>
<feature type="non-terminal residue" evidence="2">
    <location>
        <position position="269"/>
    </location>
</feature>
<dbReference type="EMBL" id="JAAAJB010000339">
    <property type="protein sequence ID" value="KAG0258028.1"/>
    <property type="molecule type" value="Genomic_DNA"/>
</dbReference>
<keyword evidence="3" id="KW-1185">Reference proteome</keyword>
<dbReference type="AlphaFoldDB" id="A0A9P6Q4P3"/>
<protein>
    <submittedName>
        <fullName evidence="2">Uncharacterized protein</fullName>
    </submittedName>
</protein>
<evidence type="ECO:0000256" key="1">
    <source>
        <dbReference type="SAM" id="MobiDB-lite"/>
    </source>
</evidence>